<evidence type="ECO:0000313" key="6">
    <source>
        <dbReference type="Proteomes" id="UP000563898"/>
    </source>
</evidence>
<dbReference type="GO" id="GO:0009003">
    <property type="term" value="F:signal peptidase activity"/>
    <property type="evidence" value="ECO:0007669"/>
    <property type="project" value="UniProtKB-EC"/>
</dbReference>
<proteinExistence type="predicted"/>
<dbReference type="GO" id="GO:0004252">
    <property type="term" value="F:serine-type endopeptidase activity"/>
    <property type="evidence" value="ECO:0007669"/>
    <property type="project" value="UniProtKB-UniRule"/>
</dbReference>
<protein>
    <recommendedName>
        <fullName evidence="1">Signal peptidase I</fullName>
        <ecNumber evidence="1">3.4.21.89</ecNumber>
    </recommendedName>
</protein>
<feature type="region of interest" description="Disordered" evidence="2">
    <location>
        <begin position="1"/>
        <end position="41"/>
    </location>
</feature>
<evidence type="ECO:0000259" key="4">
    <source>
        <dbReference type="Pfam" id="PF10502"/>
    </source>
</evidence>
<comment type="caution">
    <text evidence="5">The sequence shown here is derived from an EMBL/GenBank/DDBJ whole genome shotgun (WGS) entry which is preliminary data.</text>
</comment>
<organism evidence="5 6">
    <name type="scientific">Gordonia polyisoprenivorans</name>
    <dbReference type="NCBI Taxonomy" id="84595"/>
    <lineage>
        <taxon>Bacteria</taxon>
        <taxon>Bacillati</taxon>
        <taxon>Actinomycetota</taxon>
        <taxon>Actinomycetes</taxon>
        <taxon>Mycobacteriales</taxon>
        <taxon>Gordoniaceae</taxon>
        <taxon>Gordonia</taxon>
    </lineage>
</organism>
<dbReference type="CDD" id="cd06462">
    <property type="entry name" value="Peptidase_S24_S26"/>
    <property type="match status" value="1"/>
</dbReference>
<keyword evidence="3" id="KW-1133">Transmembrane helix</keyword>
<dbReference type="InterPro" id="IPR019533">
    <property type="entry name" value="Peptidase_S26"/>
</dbReference>
<dbReference type="RefSeq" id="WP_006367538.1">
    <property type="nucleotide sequence ID" value="NZ_CP073075.1"/>
</dbReference>
<dbReference type="PANTHER" id="PTHR10806">
    <property type="entry name" value="SIGNAL PEPTIDASE COMPLEX CATALYTIC SUBUNIT SEC11"/>
    <property type="match status" value="1"/>
</dbReference>
<evidence type="ECO:0000256" key="2">
    <source>
        <dbReference type="SAM" id="MobiDB-lite"/>
    </source>
</evidence>
<accession>A0A846WK65</accession>
<feature type="transmembrane region" description="Helical" evidence="3">
    <location>
        <begin position="54"/>
        <end position="75"/>
    </location>
</feature>
<evidence type="ECO:0000256" key="1">
    <source>
        <dbReference type="NCBIfam" id="TIGR02228"/>
    </source>
</evidence>
<dbReference type="EMBL" id="JAAXPC010000003">
    <property type="protein sequence ID" value="NKY01230.1"/>
    <property type="molecule type" value="Genomic_DNA"/>
</dbReference>
<gene>
    <name evidence="5" type="ORF">HGA05_06560</name>
</gene>
<keyword evidence="3" id="KW-0472">Membrane</keyword>
<name>A0A846WK65_9ACTN</name>
<dbReference type="PANTHER" id="PTHR10806:SF6">
    <property type="entry name" value="SIGNAL PEPTIDASE COMPLEX CATALYTIC SUBUNIT SEC11"/>
    <property type="match status" value="1"/>
</dbReference>
<feature type="domain" description="Peptidase S26" evidence="4">
    <location>
        <begin position="59"/>
        <end position="126"/>
    </location>
</feature>
<dbReference type="EC" id="3.4.21.89" evidence="1"/>
<dbReference type="Pfam" id="PF10502">
    <property type="entry name" value="Peptidase_S26"/>
    <property type="match status" value="1"/>
</dbReference>
<dbReference type="InterPro" id="IPR001733">
    <property type="entry name" value="Peptidase_S26B"/>
</dbReference>
<dbReference type="GO" id="GO:0016020">
    <property type="term" value="C:membrane"/>
    <property type="evidence" value="ECO:0007669"/>
    <property type="project" value="UniProtKB-UniRule"/>
</dbReference>
<dbReference type="NCBIfam" id="TIGR02228">
    <property type="entry name" value="sigpep_I_arch"/>
    <property type="match status" value="1"/>
</dbReference>
<dbReference type="GO" id="GO:0006465">
    <property type="term" value="P:signal peptide processing"/>
    <property type="evidence" value="ECO:0007669"/>
    <property type="project" value="UniProtKB-UniRule"/>
</dbReference>
<feature type="compositionally biased region" description="Polar residues" evidence="2">
    <location>
        <begin position="1"/>
        <end position="14"/>
    </location>
</feature>
<keyword evidence="5" id="KW-0378">Hydrolase</keyword>
<evidence type="ECO:0000313" key="5">
    <source>
        <dbReference type="EMBL" id="NKY01230.1"/>
    </source>
</evidence>
<dbReference type="Proteomes" id="UP000563898">
    <property type="component" value="Unassembled WGS sequence"/>
</dbReference>
<keyword evidence="3" id="KW-0812">Transmembrane</keyword>
<evidence type="ECO:0000256" key="3">
    <source>
        <dbReference type="SAM" id="Phobius"/>
    </source>
</evidence>
<reference evidence="5 6" key="1">
    <citation type="submission" date="2020-04" db="EMBL/GenBank/DDBJ databases">
        <title>MicrobeNet Type strains.</title>
        <authorList>
            <person name="Nicholson A.C."/>
        </authorList>
    </citation>
    <scope>NUCLEOTIDE SEQUENCE [LARGE SCALE GENOMIC DNA]</scope>
    <source>
        <strain evidence="5 6">ATCC BAA-14</strain>
    </source>
</reference>
<feature type="transmembrane region" description="Helical" evidence="3">
    <location>
        <begin position="182"/>
        <end position="200"/>
    </location>
</feature>
<dbReference type="AlphaFoldDB" id="A0A846WK65"/>
<sequence length="208" mass="22331">MTRATSHPASSRHTPTIPAWSVHTTNDTGPATPIDPAPAGPPPRSPILRVLENTIMNVLAAAGLVCIVLVIWAFVGNYSLIMFKTGSMSPTIPQGSLALVHQIPASEISVGDIVTVDRETGRPVTHRVTEVHPQADGHALIAMKGDANPNPDPGMYRVAEVREVVWHAPGLAKGVVWLANPYVLGTITICASLLVLWAFWPRSPRIRE</sequence>